<evidence type="ECO:0000313" key="2">
    <source>
        <dbReference type="Proteomes" id="UP001234297"/>
    </source>
</evidence>
<evidence type="ECO:0000313" key="1">
    <source>
        <dbReference type="EMBL" id="KAJ8638194.1"/>
    </source>
</evidence>
<gene>
    <name evidence="1" type="ORF">MRB53_012461</name>
</gene>
<proteinExistence type="predicted"/>
<reference evidence="1 2" key="1">
    <citation type="journal article" date="2022" name="Hortic Res">
        <title>A haplotype resolved chromosomal level avocado genome allows analysis of novel avocado genes.</title>
        <authorList>
            <person name="Nath O."/>
            <person name="Fletcher S.J."/>
            <person name="Hayward A."/>
            <person name="Shaw L.M."/>
            <person name="Masouleh A.K."/>
            <person name="Furtado A."/>
            <person name="Henry R.J."/>
            <person name="Mitter N."/>
        </authorList>
    </citation>
    <scope>NUCLEOTIDE SEQUENCE [LARGE SCALE GENOMIC DNA]</scope>
    <source>
        <strain evidence="2">cv. Hass</strain>
    </source>
</reference>
<sequence>MDINCGTYLLRYTASAVKQGKVQEEDIDRALFNLFSVQLRLGLFDGDPTKKQFGKLGPQDICTKEHRELALEAARQGIVLLKNDNRFLPLKEESVSSLAIIGPAANDTSKLGGGYSGIPCNPKSMFDGHHAYIKKISYSTGCLDIACNSDVGFKEAVRTARKADIVVVVAGLDLTQETEDHDRTSLLLPGRQMDLISSITRVCKKPLVLILMGGGPLDVSFAKEDPRIASILWVGYPGEMGGKAAAEVIFGKINPGGRLPVTWYPESFTKVPMGDMNMRANLSRGYPGRTYRFYTGKVVYGFGHGLSYSDYSYKFLSVPDKISLARSFVDVGTNKSSAYARKDGLDYVSVNQVESCNALRFYIQISVLNKGDMDGSHVVMLFSRAGARIRGAPQKQLIGFKRIHTESYKATEVSILVNPCKHLSTVNDLGVRILSLGPHVFMLEGVDHIIFIER</sequence>
<name>A0ACC2LXY9_PERAE</name>
<organism evidence="1 2">
    <name type="scientific">Persea americana</name>
    <name type="common">Avocado</name>
    <dbReference type="NCBI Taxonomy" id="3435"/>
    <lineage>
        <taxon>Eukaryota</taxon>
        <taxon>Viridiplantae</taxon>
        <taxon>Streptophyta</taxon>
        <taxon>Embryophyta</taxon>
        <taxon>Tracheophyta</taxon>
        <taxon>Spermatophyta</taxon>
        <taxon>Magnoliopsida</taxon>
        <taxon>Magnoliidae</taxon>
        <taxon>Laurales</taxon>
        <taxon>Lauraceae</taxon>
        <taxon>Persea</taxon>
    </lineage>
</organism>
<dbReference type="Proteomes" id="UP001234297">
    <property type="component" value="Chromosome 3"/>
</dbReference>
<keyword evidence="2" id="KW-1185">Reference proteome</keyword>
<dbReference type="EMBL" id="CM056811">
    <property type="protein sequence ID" value="KAJ8638194.1"/>
    <property type="molecule type" value="Genomic_DNA"/>
</dbReference>
<comment type="caution">
    <text evidence="1">The sequence shown here is derived from an EMBL/GenBank/DDBJ whole genome shotgun (WGS) entry which is preliminary data.</text>
</comment>
<protein>
    <submittedName>
        <fullName evidence="1">Uncharacterized protein</fullName>
    </submittedName>
</protein>
<accession>A0ACC2LXY9</accession>